<name>A0ABR2JX96_9EUKA</name>
<organism evidence="1 2">
    <name type="scientific">Tritrichomonas musculus</name>
    <dbReference type="NCBI Taxonomy" id="1915356"/>
    <lineage>
        <taxon>Eukaryota</taxon>
        <taxon>Metamonada</taxon>
        <taxon>Parabasalia</taxon>
        <taxon>Tritrichomonadida</taxon>
        <taxon>Tritrichomonadidae</taxon>
        <taxon>Tritrichomonas</taxon>
    </lineage>
</organism>
<evidence type="ECO:0000313" key="1">
    <source>
        <dbReference type="EMBL" id="KAK8883113.1"/>
    </source>
</evidence>
<keyword evidence="2" id="KW-1185">Reference proteome</keyword>
<dbReference type="Proteomes" id="UP001470230">
    <property type="component" value="Unassembled WGS sequence"/>
</dbReference>
<proteinExistence type="predicted"/>
<protein>
    <recommendedName>
        <fullName evidence="3">SUN domain-containing protein</fullName>
    </recommendedName>
</protein>
<sequence>MSFDECYAISLTECNPKEDKEFLDRHAKSEKPQKAPVYTGIDQSIGPTPPGIIYLMLKKYPTYLLSFVRNILVNRCTNTPDNKPKNSFLKSFDPDAQQDGKNLLNILQTSNINTIRFFYNSIKLKNNFTLDSSLNSLCPFTVPSKRKFDYYNNYNGIMKTQIRPIIKAPLSISPKYPIMNILIYNDTRKYSDQKDIYYLSNSYVSREEKNNFIEFDFSPHYIKLTSFIMINPPKSWKLTALYPKKPDEPTSWFLIDKHISNSNTENENLVFRDVKNLEVSCQKFKLQQPEDTSFQFSLSFIDFFGTVEKGSTD</sequence>
<gene>
    <name evidence="1" type="ORF">M9Y10_045761</name>
</gene>
<comment type="caution">
    <text evidence="1">The sequence shown here is derived from an EMBL/GenBank/DDBJ whole genome shotgun (WGS) entry which is preliminary data.</text>
</comment>
<accession>A0ABR2JX96</accession>
<reference evidence="1 2" key="1">
    <citation type="submission" date="2024-04" db="EMBL/GenBank/DDBJ databases">
        <title>Tritrichomonas musculus Genome.</title>
        <authorList>
            <person name="Alves-Ferreira E."/>
            <person name="Grigg M."/>
            <person name="Lorenzi H."/>
            <person name="Galac M."/>
        </authorList>
    </citation>
    <scope>NUCLEOTIDE SEQUENCE [LARGE SCALE GENOMIC DNA]</scope>
    <source>
        <strain evidence="1 2">EAF2021</strain>
    </source>
</reference>
<evidence type="ECO:0008006" key="3">
    <source>
        <dbReference type="Google" id="ProtNLM"/>
    </source>
</evidence>
<evidence type="ECO:0000313" key="2">
    <source>
        <dbReference type="Proteomes" id="UP001470230"/>
    </source>
</evidence>
<dbReference type="EMBL" id="JAPFFF010000009">
    <property type="protein sequence ID" value="KAK8883113.1"/>
    <property type="molecule type" value="Genomic_DNA"/>
</dbReference>